<keyword evidence="11" id="KW-0472">Membrane</keyword>
<dbReference type="InterPro" id="IPR003018">
    <property type="entry name" value="GAF"/>
</dbReference>
<dbReference type="SMART" id="SM00387">
    <property type="entry name" value="HATPase_c"/>
    <property type="match status" value="1"/>
</dbReference>
<dbReference type="InterPro" id="IPR035938">
    <property type="entry name" value="Hemerythrin-like_sf"/>
</dbReference>
<keyword evidence="8" id="KW-0408">Iron</keyword>
<feature type="modified residue" description="4-aspartylphosphate" evidence="10">
    <location>
        <position position="889"/>
    </location>
</feature>
<dbReference type="NCBIfam" id="TIGR02481">
    <property type="entry name" value="hemeryth_dom"/>
    <property type="match status" value="1"/>
</dbReference>
<dbReference type="InterPro" id="IPR036890">
    <property type="entry name" value="HATPase_C_sf"/>
</dbReference>
<evidence type="ECO:0000256" key="4">
    <source>
        <dbReference type="ARBA" id="ARBA00022553"/>
    </source>
</evidence>
<dbReference type="PROSITE" id="PS50110">
    <property type="entry name" value="RESPONSE_REGULATORY"/>
    <property type="match status" value="2"/>
</dbReference>
<dbReference type="Gene3D" id="3.30.450.40">
    <property type="match status" value="2"/>
</dbReference>
<dbReference type="KEGG" id="tpi:TREPR_0855"/>
<dbReference type="EMBL" id="CP001843">
    <property type="protein sequence ID" value="AEF86144.1"/>
    <property type="molecule type" value="Genomic_DNA"/>
</dbReference>
<dbReference type="SUPFAM" id="SSF47188">
    <property type="entry name" value="Hemerythrin-like"/>
    <property type="match status" value="1"/>
</dbReference>
<dbReference type="CDD" id="cd17546">
    <property type="entry name" value="REC_hyHK_CKI1_RcsC-like"/>
    <property type="match status" value="1"/>
</dbReference>
<dbReference type="Pfam" id="PF02518">
    <property type="entry name" value="HATPase_c"/>
    <property type="match status" value="1"/>
</dbReference>
<dbReference type="PANTHER" id="PTHR45339:SF1">
    <property type="entry name" value="HYBRID SIGNAL TRANSDUCTION HISTIDINE KINASE J"/>
    <property type="match status" value="1"/>
</dbReference>
<keyword evidence="15" id="KW-1185">Reference proteome</keyword>
<keyword evidence="7 14" id="KW-0418">Kinase</keyword>
<dbReference type="Gene3D" id="3.30.565.10">
    <property type="entry name" value="Histidine kinase-like ATPase, C-terminal domain"/>
    <property type="match status" value="1"/>
</dbReference>
<feature type="transmembrane region" description="Helical" evidence="11">
    <location>
        <begin position="151"/>
        <end position="169"/>
    </location>
</feature>
<dbReference type="Gene3D" id="3.40.50.2300">
    <property type="match status" value="2"/>
</dbReference>
<dbReference type="FunFam" id="3.30.565.10:FF:000010">
    <property type="entry name" value="Sensor histidine kinase RcsC"/>
    <property type="match status" value="1"/>
</dbReference>
<protein>
    <recommendedName>
        <fullName evidence="3">histidine kinase</fullName>
        <ecNumber evidence="3">2.7.13.3</ecNumber>
    </recommendedName>
</protein>
<dbReference type="CDD" id="cd00082">
    <property type="entry name" value="HisKA"/>
    <property type="match status" value="1"/>
</dbReference>
<dbReference type="GO" id="GO:0046872">
    <property type="term" value="F:metal ion binding"/>
    <property type="evidence" value="ECO:0007669"/>
    <property type="project" value="UniProtKB-KW"/>
</dbReference>
<keyword evidence="5" id="KW-0808">Transferase</keyword>
<dbReference type="SMART" id="SM00388">
    <property type="entry name" value="HisKA"/>
    <property type="match status" value="1"/>
</dbReference>
<dbReference type="InterPro" id="IPR004358">
    <property type="entry name" value="Sig_transdc_His_kin-like_C"/>
</dbReference>
<evidence type="ECO:0000313" key="15">
    <source>
        <dbReference type="Proteomes" id="UP000009223"/>
    </source>
</evidence>
<sequence length="1257" mass="140724">MSDFTGTCSKWGISLKLIHIMDKSRVSFLSAFIRKYIFNELLPLEARVGNMIYLVGLGSAFTTMVTRMVMGSNIFLVLVILAINLTIIGVIFLANYLKLYRIFQLIIVSVLCFVLFPLGFFALGGIDSAMAGYFVLSIVLIFLLTSGKSRIIFLVAHILEAVACYYFGSRPPLNAFVLPTANSYRYLDHIQTFVVVGICIGLIIAFQNKLYDEERQKVSNAKEDLSYRDRLLRVVNQVAEMLLSSETEYLDKTIKKAMEIMAGCVDADRMYIWKNRTIDGILNYEQQYEWLNNGVADMSLKAETGKSYTAAIPGWEENFTESRQVNGPVSGLSEAERIGLSLFGIKSILAIPVYLQEQFWGFVSFDDCHRERVFSEDDVNILRSGSLLLASAVVRNNNDIILSSRLKQQELMSDISQSFISKEAMGSLIQEALRRMGEFLKVTRVLVAVADLITDESRPAYTWFSRDEWKPDPTQTGFNEAITTTFPKTMPEKGYVPTVYCADTLTDNEGKYRIFYEKVGIKSFIWAPLYVDSSYWGMISIEECETARVWSDSDAQLVGTVSSAIAGAIARDIMEKARSAALDQAVQASKAKGDFLSNMSHEMRTPMNAIIGMTSIGKSAPDIEKKDYAFGKIEDASSHLLGVINDILDMSKIEANKLELSPVTFEFEKMLQKVVNVINFRIEQRQQSFYVTIDKMIPNSLIGDDQRLAQVITNLLSNAVKFTPEQGTIRLNAHYAGEENGLCLMQIEVTDSGIGISPEQQARLFTSFEQAESSTTRQFGGTGLGLAISKRIVELMGGKIWIESELGKGATFAFTVKMQKGDIESKSFLDPGVNWSNVKILAVDDESEILQYFIGVAENFGVKCDVASGSEEALALIKEKGGYDIYFIDWKMPGMNGMELSKRIKETGSGKSVVTMISGVEWSAIEGEAKSAGVDKFIAKPLFPSAIADLINECLGVDNAAIPSDITEDQDGCFEGFHLLLAEDVEINREIVLTLLESTKLLIDCAENGAIAVDMFRENPDKYDMIFMDVQMPQMDGYEATRTIRAMDFEKARGIPIVAMTANVFREDIEKSLAAGMNDHVGKPLDFNEVIARLRKYLPKNKTGNSAYIKYGEAGEESEQWKNGIAWSQDLATGNAEIDSQHKQIFRLTSNLAEASKNGQDAKFLKETLEFLINYTVKHFSDEEALASRYSYPDYRDHKKLHDDFRITVTQLSAEYDTKGSSQELWDKVTTTVVHWVIQHIKQQDFKLAEFIRKTTL</sequence>
<dbReference type="SUPFAM" id="SSF47384">
    <property type="entry name" value="Homodimeric domain of signal transducing histidine kinase"/>
    <property type="match status" value="1"/>
</dbReference>
<evidence type="ECO:0000256" key="6">
    <source>
        <dbReference type="ARBA" id="ARBA00022723"/>
    </source>
</evidence>
<name>F5YIP1_TREPZ</name>
<dbReference type="PRINTS" id="PR00344">
    <property type="entry name" value="BCTRLSENSOR"/>
</dbReference>
<evidence type="ECO:0000256" key="1">
    <source>
        <dbReference type="ARBA" id="ARBA00000085"/>
    </source>
</evidence>
<dbReference type="SMART" id="SM00065">
    <property type="entry name" value="GAF"/>
    <property type="match status" value="2"/>
</dbReference>
<evidence type="ECO:0000313" key="14">
    <source>
        <dbReference type="EMBL" id="AEF86144.1"/>
    </source>
</evidence>
<dbReference type="AlphaFoldDB" id="F5YIP1"/>
<dbReference type="InterPro" id="IPR036097">
    <property type="entry name" value="HisK_dim/P_sf"/>
</dbReference>
<dbReference type="EC" id="2.7.13.3" evidence="3"/>
<accession>F5YIP1</accession>
<dbReference type="InterPro" id="IPR012827">
    <property type="entry name" value="Hemerythrin_metal-bd"/>
</dbReference>
<dbReference type="SMART" id="SM00448">
    <property type="entry name" value="REC"/>
    <property type="match status" value="2"/>
</dbReference>
<dbReference type="SUPFAM" id="SSF55781">
    <property type="entry name" value="GAF domain-like"/>
    <property type="match status" value="2"/>
</dbReference>
<feature type="domain" description="Histidine kinase" evidence="12">
    <location>
        <begin position="598"/>
        <end position="820"/>
    </location>
</feature>
<dbReference type="InterPro" id="IPR003594">
    <property type="entry name" value="HATPase_dom"/>
</dbReference>
<reference evidence="15" key="1">
    <citation type="submission" date="2009-12" db="EMBL/GenBank/DDBJ databases">
        <title>Complete sequence of Treponema primitia strain ZAS-2.</title>
        <authorList>
            <person name="Tetu S.G."/>
            <person name="Matson E."/>
            <person name="Ren Q."/>
            <person name="Seshadri R."/>
            <person name="Elbourne L."/>
            <person name="Hassan K.A."/>
            <person name="Durkin A."/>
            <person name="Radune D."/>
            <person name="Mohamoud Y."/>
            <person name="Shay R."/>
            <person name="Jin S."/>
            <person name="Zhang X."/>
            <person name="Lucey K."/>
            <person name="Ballor N.R."/>
            <person name="Ottesen E."/>
            <person name="Rosenthal R."/>
            <person name="Allen A."/>
            <person name="Leadbetter J.R."/>
            <person name="Paulsen I.T."/>
        </authorList>
    </citation>
    <scope>NUCLEOTIDE SEQUENCE [LARGE SCALE GENOMIC DNA]</scope>
    <source>
        <strain evidence="15">ATCC BAA-887 / DSM 12427 / ZAS-2</strain>
    </source>
</reference>
<evidence type="ECO:0000256" key="10">
    <source>
        <dbReference type="PROSITE-ProRule" id="PRU00169"/>
    </source>
</evidence>
<keyword evidence="9" id="KW-0902">Two-component regulatory system</keyword>
<gene>
    <name evidence="14" type="ordered locus">TREPR_0855</name>
</gene>
<evidence type="ECO:0000256" key="9">
    <source>
        <dbReference type="ARBA" id="ARBA00023012"/>
    </source>
</evidence>
<dbReference type="eggNOG" id="COG0642">
    <property type="taxonomic scope" value="Bacteria"/>
</dbReference>
<dbReference type="SUPFAM" id="SSF55874">
    <property type="entry name" value="ATPase domain of HSP90 chaperone/DNA topoisomerase II/histidine kinase"/>
    <property type="match status" value="1"/>
</dbReference>
<dbReference type="eggNOG" id="COG2205">
    <property type="taxonomic scope" value="Bacteria"/>
</dbReference>
<keyword evidence="4 10" id="KW-0597">Phosphoprotein</keyword>
<evidence type="ECO:0000256" key="11">
    <source>
        <dbReference type="SAM" id="Phobius"/>
    </source>
</evidence>
<dbReference type="Gene3D" id="1.20.120.50">
    <property type="entry name" value="Hemerythrin-like"/>
    <property type="match status" value="1"/>
</dbReference>
<feature type="domain" description="Response regulatory" evidence="13">
    <location>
        <begin position="978"/>
        <end position="1098"/>
    </location>
</feature>
<dbReference type="InterPro" id="IPR001789">
    <property type="entry name" value="Sig_transdc_resp-reg_receiver"/>
</dbReference>
<proteinExistence type="inferred from homology"/>
<dbReference type="SUPFAM" id="SSF52172">
    <property type="entry name" value="CheY-like"/>
    <property type="match status" value="2"/>
</dbReference>
<dbReference type="Pfam" id="PF00512">
    <property type="entry name" value="HisKA"/>
    <property type="match status" value="1"/>
</dbReference>
<evidence type="ECO:0000256" key="2">
    <source>
        <dbReference type="ARBA" id="ARBA00010587"/>
    </source>
</evidence>
<dbReference type="Proteomes" id="UP000009223">
    <property type="component" value="Chromosome"/>
</dbReference>
<dbReference type="PROSITE" id="PS50109">
    <property type="entry name" value="HIS_KIN"/>
    <property type="match status" value="1"/>
</dbReference>
<dbReference type="CDD" id="cd00156">
    <property type="entry name" value="REC"/>
    <property type="match status" value="1"/>
</dbReference>
<feature type="domain" description="Response regulatory" evidence="13">
    <location>
        <begin position="839"/>
        <end position="955"/>
    </location>
</feature>
<organism evidence="14 15">
    <name type="scientific">Treponema primitia (strain ATCC BAA-887 / DSM 12427 / ZAS-2)</name>
    <dbReference type="NCBI Taxonomy" id="545694"/>
    <lineage>
        <taxon>Bacteria</taxon>
        <taxon>Pseudomonadati</taxon>
        <taxon>Spirochaetota</taxon>
        <taxon>Spirochaetia</taxon>
        <taxon>Spirochaetales</taxon>
        <taxon>Treponemataceae</taxon>
        <taxon>Treponema</taxon>
    </lineage>
</organism>
<dbReference type="InterPro" id="IPR003661">
    <property type="entry name" value="HisK_dim/P_dom"/>
</dbReference>
<evidence type="ECO:0000259" key="13">
    <source>
        <dbReference type="PROSITE" id="PS50110"/>
    </source>
</evidence>
<keyword evidence="6" id="KW-0479">Metal-binding</keyword>
<evidence type="ECO:0000256" key="3">
    <source>
        <dbReference type="ARBA" id="ARBA00012438"/>
    </source>
</evidence>
<evidence type="ECO:0000259" key="12">
    <source>
        <dbReference type="PROSITE" id="PS50109"/>
    </source>
</evidence>
<dbReference type="InterPro" id="IPR012312">
    <property type="entry name" value="Hemerythrin-like"/>
</dbReference>
<dbReference type="Pfam" id="PF00072">
    <property type="entry name" value="Response_reg"/>
    <property type="match status" value="2"/>
</dbReference>
<comment type="similarity">
    <text evidence="2">Belongs to the hemerythrin family.</text>
</comment>
<dbReference type="Gene3D" id="1.10.287.130">
    <property type="match status" value="1"/>
</dbReference>
<feature type="transmembrane region" description="Helical" evidence="11">
    <location>
        <begin position="51"/>
        <end position="69"/>
    </location>
</feature>
<feature type="transmembrane region" description="Helical" evidence="11">
    <location>
        <begin position="75"/>
        <end position="95"/>
    </location>
</feature>
<comment type="catalytic activity">
    <reaction evidence="1">
        <text>ATP + protein L-histidine = ADP + protein N-phospho-L-histidine.</text>
        <dbReference type="EC" id="2.7.13.3"/>
    </reaction>
</comment>
<dbReference type="CDD" id="cd12107">
    <property type="entry name" value="Hemerythrin"/>
    <property type="match status" value="1"/>
</dbReference>
<dbReference type="CDD" id="cd16922">
    <property type="entry name" value="HATPase_EvgS-ArcB-TorS-like"/>
    <property type="match status" value="1"/>
</dbReference>
<dbReference type="Pfam" id="PF01590">
    <property type="entry name" value="GAF"/>
    <property type="match status" value="2"/>
</dbReference>
<dbReference type="PANTHER" id="PTHR45339">
    <property type="entry name" value="HYBRID SIGNAL TRANSDUCTION HISTIDINE KINASE J"/>
    <property type="match status" value="1"/>
</dbReference>
<evidence type="ECO:0000256" key="5">
    <source>
        <dbReference type="ARBA" id="ARBA00022679"/>
    </source>
</evidence>
<dbReference type="InterPro" id="IPR011006">
    <property type="entry name" value="CheY-like_superfamily"/>
</dbReference>
<keyword evidence="11" id="KW-1133">Transmembrane helix</keyword>
<feature type="transmembrane region" description="Helical" evidence="11">
    <location>
        <begin position="128"/>
        <end position="144"/>
    </location>
</feature>
<dbReference type="InterPro" id="IPR029016">
    <property type="entry name" value="GAF-like_dom_sf"/>
</dbReference>
<evidence type="ECO:0000256" key="7">
    <source>
        <dbReference type="ARBA" id="ARBA00022777"/>
    </source>
</evidence>
<dbReference type="STRING" id="545694.TREPR_0855"/>
<evidence type="ECO:0000256" key="8">
    <source>
        <dbReference type="ARBA" id="ARBA00023004"/>
    </source>
</evidence>
<reference evidence="14 15" key="2">
    <citation type="journal article" date="2011" name="ISME J.">
        <title>RNA-seq reveals cooperative metabolic interactions between two termite-gut spirochete species in co-culture.</title>
        <authorList>
            <person name="Rosenthal A.Z."/>
            <person name="Matson E.G."/>
            <person name="Eldar A."/>
            <person name="Leadbetter J.R."/>
        </authorList>
    </citation>
    <scope>NUCLEOTIDE SEQUENCE [LARGE SCALE GENOMIC DNA]</scope>
    <source>
        <strain evidence="15">ATCC BAA-887 / DSM 12427 / ZAS-2</strain>
    </source>
</reference>
<dbReference type="NCBIfam" id="NF033749">
    <property type="entry name" value="bact_hemeryth"/>
    <property type="match status" value="1"/>
</dbReference>
<dbReference type="Pfam" id="PF01814">
    <property type="entry name" value="Hemerythrin"/>
    <property type="match status" value="1"/>
</dbReference>
<dbReference type="GO" id="GO:0000155">
    <property type="term" value="F:phosphorelay sensor kinase activity"/>
    <property type="evidence" value="ECO:0007669"/>
    <property type="project" value="InterPro"/>
</dbReference>
<keyword evidence="11" id="KW-0812">Transmembrane</keyword>
<feature type="modified residue" description="4-aspartylphosphate" evidence="10">
    <location>
        <position position="1029"/>
    </location>
</feature>
<dbReference type="InterPro" id="IPR005467">
    <property type="entry name" value="His_kinase_dom"/>
</dbReference>
<dbReference type="HOGENOM" id="CLU_006925_0_0_12"/>
<feature type="transmembrane region" description="Helical" evidence="11">
    <location>
        <begin position="102"/>
        <end position="122"/>
    </location>
</feature>
<feature type="transmembrane region" description="Helical" evidence="11">
    <location>
        <begin position="189"/>
        <end position="206"/>
    </location>
</feature>